<keyword evidence="4" id="KW-0732">Signal</keyword>
<dbReference type="PANTHER" id="PTHR42776:SF27">
    <property type="entry name" value="DIPEPTIDYL PEPTIDASE FAMILY MEMBER 6"/>
    <property type="match status" value="1"/>
</dbReference>
<accession>A0A2U2BTZ4</accession>
<sequence>MPARRFLAAACGAALALALPGASIAQEAGGPLQAVDIFSLEMAADPQIAPDGSRVVYQRRSNDIMTDRTRSALWIVDYDGDDHRPLVTGDGDYTSPRWSPDGDRVAYIASENDETQLRVFWFEGGQTTTLAKLPAGANGLTWSPDGEMLAFTMFTRGEGPQVDVGLPDQPPGAEWADSALVDETTVYEFDGIGEIPDGNSQIYVISADGGAPRQLTSAETGNIGGLSWSPDSQRLYYSLSASAEDGFDFNEADIYAVPAAGGDPEQMTDFPGAERSPRPSPDGETLAWLGYENRYLSNQDAHLYLMNVDGGEPRAVLPDHDRAIDAAEWDSSGRGLWIQYDDSGQKVLAHVSRDGDLDPMTDRLGGLTFGRPYTSGAFSVSDNDRFAATLAGPHDLANVGVGRRRGRGVDVITDVNDDVLGQRDLAEIEEITWESSADGREMEGWIAYPPDFDPEQSWPLILEIHGGPHATYGPVFSAEVQLYAAAGYIVLYTNPRGSTSYGEDFANLIDKDYPGEDVDDLLSGIDAVVERGFIDEDRLFVTGGSGGGVLSAWLIGADDRFAAAAVGKPVINWTSFTLAADIGPSIMPYWFGEAPWENPEAYWERSPLSLVGNVEAPTLVFVGAEDRRTPVFESEQFYNALQIRGIESRLVRIPGAFHGIADSRPSRLLQKAGHVIAWFDEHDPGAEGSSEE</sequence>
<dbReference type="Pfam" id="PF00326">
    <property type="entry name" value="Peptidase_S9"/>
    <property type="match status" value="1"/>
</dbReference>
<comment type="caution">
    <text evidence="6">The sequence shown here is derived from an EMBL/GenBank/DDBJ whole genome shotgun (WGS) entry which is preliminary data.</text>
</comment>
<evidence type="ECO:0000313" key="6">
    <source>
        <dbReference type="EMBL" id="PWE17444.1"/>
    </source>
</evidence>
<gene>
    <name evidence="6" type="ORF">DDZ18_07120</name>
</gene>
<keyword evidence="2" id="KW-0645">Protease</keyword>
<keyword evidence="7" id="KW-1185">Reference proteome</keyword>
<dbReference type="RefSeq" id="WP_109252675.1">
    <property type="nucleotide sequence ID" value="NZ_QEXV01000003.1"/>
</dbReference>
<evidence type="ECO:0000259" key="5">
    <source>
        <dbReference type="Pfam" id="PF00326"/>
    </source>
</evidence>
<dbReference type="Pfam" id="PF07676">
    <property type="entry name" value="PD40"/>
    <property type="match status" value="4"/>
</dbReference>
<dbReference type="InterPro" id="IPR029058">
    <property type="entry name" value="AB_hydrolase_fold"/>
</dbReference>
<dbReference type="Proteomes" id="UP000245168">
    <property type="component" value="Unassembled WGS sequence"/>
</dbReference>
<proteinExistence type="predicted"/>
<dbReference type="PANTHER" id="PTHR42776">
    <property type="entry name" value="SERINE PEPTIDASE S9 FAMILY MEMBER"/>
    <property type="match status" value="1"/>
</dbReference>
<evidence type="ECO:0000256" key="3">
    <source>
        <dbReference type="SAM" id="MobiDB-lite"/>
    </source>
</evidence>
<protein>
    <submittedName>
        <fullName evidence="6">S9 family peptidase</fullName>
    </submittedName>
</protein>
<evidence type="ECO:0000256" key="4">
    <source>
        <dbReference type="SAM" id="SignalP"/>
    </source>
</evidence>
<feature type="domain" description="Peptidase S9 prolyl oligopeptidase catalytic" evidence="5">
    <location>
        <begin position="475"/>
        <end position="682"/>
    </location>
</feature>
<keyword evidence="1" id="KW-0378">Hydrolase</keyword>
<evidence type="ECO:0000256" key="2">
    <source>
        <dbReference type="ARBA" id="ARBA00022825"/>
    </source>
</evidence>
<dbReference type="InterPro" id="IPR001375">
    <property type="entry name" value="Peptidase_S9_cat"/>
</dbReference>
<feature type="chain" id="PRO_5015440310" evidence="4">
    <location>
        <begin position="26"/>
        <end position="692"/>
    </location>
</feature>
<dbReference type="AlphaFoldDB" id="A0A2U2BTZ4"/>
<dbReference type="Gene3D" id="3.40.50.1820">
    <property type="entry name" value="alpha/beta hydrolase"/>
    <property type="match status" value="1"/>
</dbReference>
<feature type="signal peptide" evidence="4">
    <location>
        <begin position="1"/>
        <end position="25"/>
    </location>
</feature>
<dbReference type="InterPro" id="IPR011659">
    <property type="entry name" value="WD40"/>
</dbReference>
<dbReference type="GO" id="GO:0006508">
    <property type="term" value="P:proteolysis"/>
    <property type="evidence" value="ECO:0007669"/>
    <property type="project" value="InterPro"/>
</dbReference>
<dbReference type="Gene3D" id="2.120.10.30">
    <property type="entry name" value="TolB, C-terminal domain"/>
    <property type="match status" value="2"/>
</dbReference>
<evidence type="ECO:0000256" key="1">
    <source>
        <dbReference type="ARBA" id="ARBA00022801"/>
    </source>
</evidence>
<dbReference type="InterPro" id="IPR011042">
    <property type="entry name" value="6-blade_b-propeller_TolB-like"/>
</dbReference>
<dbReference type="SUPFAM" id="SSF53474">
    <property type="entry name" value="alpha/beta-Hydrolases"/>
    <property type="match status" value="1"/>
</dbReference>
<dbReference type="GO" id="GO:0004252">
    <property type="term" value="F:serine-type endopeptidase activity"/>
    <property type="evidence" value="ECO:0007669"/>
    <property type="project" value="TreeGrafter"/>
</dbReference>
<organism evidence="6 7">
    <name type="scientific">Marinicauda salina</name>
    <dbReference type="NCBI Taxonomy" id="2135793"/>
    <lineage>
        <taxon>Bacteria</taxon>
        <taxon>Pseudomonadati</taxon>
        <taxon>Pseudomonadota</taxon>
        <taxon>Alphaproteobacteria</taxon>
        <taxon>Maricaulales</taxon>
        <taxon>Maricaulaceae</taxon>
        <taxon>Marinicauda</taxon>
    </lineage>
</organism>
<keyword evidence="2" id="KW-0720">Serine protease</keyword>
<name>A0A2U2BTZ4_9PROT</name>
<dbReference type="EMBL" id="QEXV01000003">
    <property type="protein sequence ID" value="PWE17444.1"/>
    <property type="molecule type" value="Genomic_DNA"/>
</dbReference>
<reference evidence="7" key="1">
    <citation type="submission" date="2018-05" db="EMBL/GenBank/DDBJ databases">
        <authorList>
            <person name="Liu B.-T."/>
        </authorList>
    </citation>
    <scope>NUCLEOTIDE SEQUENCE [LARGE SCALE GENOMIC DNA]</scope>
    <source>
        <strain evidence="7">WD6-1</strain>
    </source>
</reference>
<dbReference type="OrthoDB" id="9812921at2"/>
<dbReference type="SUPFAM" id="SSF82171">
    <property type="entry name" value="DPP6 N-terminal domain-like"/>
    <property type="match status" value="1"/>
</dbReference>
<evidence type="ECO:0000313" key="7">
    <source>
        <dbReference type="Proteomes" id="UP000245168"/>
    </source>
</evidence>
<feature type="region of interest" description="Disordered" evidence="3">
    <location>
        <begin position="259"/>
        <end position="282"/>
    </location>
</feature>